<evidence type="ECO:0000313" key="8">
    <source>
        <dbReference type="Proteomes" id="UP000034875"/>
    </source>
</evidence>
<proteinExistence type="inferred from homology"/>
<dbReference type="GO" id="GO:0016787">
    <property type="term" value="F:hydrolase activity"/>
    <property type="evidence" value="ECO:0007669"/>
    <property type="project" value="UniProtKB-KW"/>
</dbReference>
<name>A0A0G1BD92_9BACT</name>
<keyword evidence="3" id="KW-0540">Nuclease</keyword>
<dbReference type="InterPro" id="IPR037038">
    <property type="entry name" value="HepT-like_sf"/>
</dbReference>
<evidence type="ECO:0000256" key="2">
    <source>
        <dbReference type="ARBA" id="ARBA00022649"/>
    </source>
</evidence>
<comment type="caution">
    <text evidence="7">The sequence shown here is derived from an EMBL/GenBank/DDBJ whole genome shotgun (WGS) entry which is preliminary data.</text>
</comment>
<dbReference type="AlphaFoldDB" id="A0A0G1BD92"/>
<keyword evidence="1" id="KW-0597">Phosphoprotein</keyword>
<gene>
    <name evidence="7" type="ORF">UV05_C0007G0021</name>
</gene>
<keyword evidence="5" id="KW-0378">Hydrolase</keyword>
<protein>
    <recommendedName>
        <fullName evidence="9">DUF86 domain-containing protein</fullName>
    </recommendedName>
</protein>
<dbReference type="Pfam" id="PF01934">
    <property type="entry name" value="HepT-like"/>
    <property type="match status" value="1"/>
</dbReference>
<organism evidence="7 8">
    <name type="scientific">candidate division CPR1 bacterium GW2011_GWA2_42_17</name>
    <dbReference type="NCBI Taxonomy" id="1618341"/>
    <lineage>
        <taxon>Bacteria</taxon>
        <taxon>candidate division CPR1</taxon>
    </lineage>
</organism>
<dbReference type="GO" id="GO:0004540">
    <property type="term" value="F:RNA nuclease activity"/>
    <property type="evidence" value="ECO:0007669"/>
    <property type="project" value="InterPro"/>
</dbReference>
<dbReference type="Gene3D" id="1.20.120.580">
    <property type="entry name" value="bsu32300-like"/>
    <property type="match status" value="1"/>
</dbReference>
<keyword evidence="2" id="KW-1277">Toxin-antitoxin system</keyword>
<dbReference type="PANTHER" id="PTHR34139">
    <property type="entry name" value="UPF0331 PROTEIN MJ0127"/>
    <property type="match status" value="1"/>
</dbReference>
<reference evidence="7 8" key="1">
    <citation type="journal article" date="2015" name="Nature">
        <title>rRNA introns, odd ribosomes, and small enigmatic genomes across a large radiation of phyla.</title>
        <authorList>
            <person name="Brown C.T."/>
            <person name="Hug L.A."/>
            <person name="Thomas B.C."/>
            <person name="Sharon I."/>
            <person name="Castelle C.J."/>
            <person name="Singh A."/>
            <person name="Wilkins M.J."/>
            <person name="Williams K.H."/>
            <person name="Banfield J.F."/>
        </authorList>
    </citation>
    <scope>NUCLEOTIDE SEQUENCE [LARGE SCALE GENOMIC DNA]</scope>
</reference>
<evidence type="ECO:0008006" key="9">
    <source>
        <dbReference type="Google" id="ProtNLM"/>
    </source>
</evidence>
<dbReference type="GO" id="GO:0000166">
    <property type="term" value="F:nucleotide binding"/>
    <property type="evidence" value="ECO:0007669"/>
    <property type="project" value="UniProtKB-KW"/>
</dbReference>
<dbReference type="InterPro" id="IPR008201">
    <property type="entry name" value="HepT-like"/>
</dbReference>
<evidence type="ECO:0000256" key="1">
    <source>
        <dbReference type="ARBA" id="ARBA00022553"/>
    </source>
</evidence>
<evidence type="ECO:0000256" key="3">
    <source>
        <dbReference type="ARBA" id="ARBA00022722"/>
    </source>
</evidence>
<comment type="similarity">
    <text evidence="6">Belongs to the HepT RNase toxin family.</text>
</comment>
<accession>A0A0G1BD92</accession>
<evidence type="ECO:0000256" key="5">
    <source>
        <dbReference type="ARBA" id="ARBA00022801"/>
    </source>
</evidence>
<dbReference type="PANTHER" id="PTHR34139:SF1">
    <property type="entry name" value="RNASE MJ1380-RELATED"/>
    <property type="match status" value="1"/>
</dbReference>
<dbReference type="InterPro" id="IPR051813">
    <property type="entry name" value="HepT_RNase_toxin"/>
</dbReference>
<evidence type="ECO:0000256" key="4">
    <source>
        <dbReference type="ARBA" id="ARBA00022741"/>
    </source>
</evidence>
<sequence>MKKDFQPCIEDILESISKIEAYTKGIELDEFLNNTERQDAVLRRLEIIGEAVKKIPDEIRMQYNEIPWKQIAGMRDMLIHEYSGVSLERVWKVLSTDLQPLKNTSAKILDVLRHKD</sequence>
<evidence type="ECO:0000256" key="6">
    <source>
        <dbReference type="ARBA" id="ARBA00024207"/>
    </source>
</evidence>
<evidence type="ECO:0000313" key="7">
    <source>
        <dbReference type="EMBL" id="KKS44331.1"/>
    </source>
</evidence>
<keyword evidence="4" id="KW-0547">Nucleotide-binding</keyword>
<dbReference type="PATRIC" id="fig|1618341.3.peg.145"/>
<dbReference type="GO" id="GO:0110001">
    <property type="term" value="C:toxin-antitoxin complex"/>
    <property type="evidence" value="ECO:0007669"/>
    <property type="project" value="InterPro"/>
</dbReference>
<dbReference type="Proteomes" id="UP000034875">
    <property type="component" value="Unassembled WGS sequence"/>
</dbReference>
<dbReference type="EMBL" id="LCCZ01000007">
    <property type="protein sequence ID" value="KKS44331.1"/>
    <property type="molecule type" value="Genomic_DNA"/>
</dbReference>